<dbReference type="GO" id="GO:0000723">
    <property type="term" value="P:telomere maintenance"/>
    <property type="evidence" value="ECO:0007669"/>
    <property type="project" value="InterPro"/>
</dbReference>
<dbReference type="GO" id="GO:0003678">
    <property type="term" value="F:DNA helicase activity"/>
    <property type="evidence" value="ECO:0007669"/>
    <property type="project" value="UniProtKB-EC"/>
</dbReference>
<evidence type="ECO:0000259" key="19">
    <source>
        <dbReference type="SMART" id="SM00559"/>
    </source>
</evidence>
<keyword evidence="13" id="KW-0238">DNA-binding</keyword>
<dbReference type="Pfam" id="PF03731">
    <property type="entry name" value="Ku_N"/>
    <property type="match status" value="1"/>
</dbReference>
<evidence type="ECO:0000256" key="12">
    <source>
        <dbReference type="ARBA" id="ARBA00022895"/>
    </source>
</evidence>
<dbReference type="KEGG" id="zmk:HG535_0D03050"/>
<dbReference type="GO" id="GO:0003690">
    <property type="term" value="F:double-stranded DNA binding"/>
    <property type="evidence" value="ECO:0007669"/>
    <property type="project" value="TreeGrafter"/>
</dbReference>
<keyword evidence="8" id="KW-0227">DNA damage</keyword>
<name>A0A7H9B280_ZYGMR</name>
<evidence type="ECO:0000313" key="20">
    <source>
        <dbReference type="EMBL" id="QLG72597.1"/>
    </source>
</evidence>
<evidence type="ECO:0000256" key="16">
    <source>
        <dbReference type="ARBA" id="ARBA00023242"/>
    </source>
</evidence>
<evidence type="ECO:0000256" key="7">
    <source>
        <dbReference type="ARBA" id="ARBA00022741"/>
    </source>
</evidence>
<dbReference type="GO" id="GO:0006310">
    <property type="term" value="P:DNA recombination"/>
    <property type="evidence" value="ECO:0007669"/>
    <property type="project" value="UniProtKB-KW"/>
</dbReference>
<sequence>MSAESTSFIIDASRSMVQDGNVAKAMAYLEYALLEKVKRQRKTDWISCYLSNCHNTKNSQDIPGIYQVQSFVAPISTEQTLNILREVNSYSQDLVNDEVKKEIPDNELQCMIQCLLVASLDLKSQFNKRKLLRQIVIFTDDLNGLDLTPNEIVVLQEELNLRLILVDCCKETSSEDIFGSKWGLLIKAIPGSKVYRINELLIDITSLKFPIIKPVRVFSGELRLGSDPIGLIRNNFDPSADFKCLSIQVEGYPATKHVPSLNRKTVLKKEESGEVEYEPVKSIVEYETLGYDTDKRISISQESVAKAFRYGSDYVVLPSILDEKRFLNTLPGLDVRGFLDRKKMQNYYLTSESRFILADTKSGGIADVTMFNALVDAMLEYDKIAIARFVAKRQTEVQMCILCPLLVDSGVVVPNQVNGENFQRTFILSRLPFAEDERVSDFPRLINRTTTSGKAISQGKDSEQIDALMSQYVDSLDLDAQKYETVPDTKYYSMLNPIAKETSLPLPDDFEGESTNDPSRIPAIHIRRQQQVLLEYIHQKLINRSSEFQIPELPDMLRDIITPHFDSHSAKEQTELVKLLAIKKVEKESKRPDEVYESDDEDNIPSFEEIMAKGAR</sequence>
<evidence type="ECO:0000256" key="1">
    <source>
        <dbReference type="ARBA" id="ARBA00004123"/>
    </source>
</evidence>
<dbReference type="OrthoDB" id="30826at2759"/>
<dbReference type="EC" id="3.6.4.12" evidence="4"/>
<evidence type="ECO:0000256" key="3">
    <source>
        <dbReference type="ARBA" id="ARBA00007726"/>
    </source>
</evidence>
<feature type="domain" description="Ku" evidence="19">
    <location>
        <begin position="296"/>
        <end position="448"/>
    </location>
</feature>
<keyword evidence="10" id="KW-0347">Helicase</keyword>
<dbReference type="PANTHER" id="PTHR12604:SF4">
    <property type="entry name" value="X-RAY REPAIR CROSS-COMPLEMENTING PROTEIN 5"/>
    <property type="match status" value="1"/>
</dbReference>
<proteinExistence type="inferred from homology"/>
<evidence type="ECO:0000256" key="17">
    <source>
        <dbReference type="ARBA" id="ARBA00031847"/>
    </source>
</evidence>
<keyword evidence="11" id="KW-0067">ATP-binding</keyword>
<keyword evidence="21" id="KW-1185">Reference proteome</keyword>
<dbReference type="GO" id="GO:0000781">
    <property type="term" value="C:chromosome, telomeric region"/>
    <property type="evidence" value="ECO:0007669"/>
    <property type="project" value="UniProtKB-SubCell"/>
</dbReference>
<keyword evidence="7" id="KW-0547">Nucleotide-binding</keyword>
<dbReference type="AlphaFoldDB" id="A0A7H9B280"/>
<dbReference type="GO" id="GO:0003684">
    <property type="term" value="F:damaged DNA binding"/>
    <property type="evidence" value="ECO:0007669"/>
    <property type="project" value="InterPro"/>
</dbReference>
<dbReference type="GeneID" id="59236321"/>
<dbReference type="Proteomes" id="UP000509704">
    <property type="component" value="Chromosome 4"/>
</dbReference>
<comment type="similarity">
    <text evidence="3">Belongs to the ku80 family.</text>
</comment>
<evidence type="ECO:0000256" key="8">
    <source>
        <dbReference type="ARBA" id="ARBA00022763"/>
    </source>
</evidence>
<dbReference type="InterPro" id="IPR006164">
    <property type="entry name" value="DNA_bd_Ku70/Ku80"/>
</dbReference>
<protein>
    <recommendedName>
        <fullName evidence="5">ATP-dependent DNA helicase II subunit 2</fullName>
        <ecNumber evidence="4">3.6.4.12</ecNumber>
    </recommendedName>
    <alternativeName>
        <fullName evidence="17">ATP-dependent DNA helicase II subunit Ku80</fullName>
    </alternativeName>
</protein>
<evidence type="ECO:0000256" key="2">
    <source>
        <dbReference type="ARBA" id="ARBA00004574"/>
    </source>
</evidence>
<dbReference type="InterPro" id="IPR005161">
    <property type="entry name" value="Ku_N"/>
</dbReference>
<dbReference type="GO" id="GO:0042162">
    <property type="term" value="F:telomeric DNA binding"/>
    <property type="evidence" value="ECO:0007669"/>
    <property type="project" value="InterPro"/>
</dbReference>
<keyword evidence="15" id="KW-0234">DNA repair</keyword>
<comment type="subcellular location">
    <subcellularLocation>
        <location evidence="2">Chromosome</location>
        <location evidence="2">Telomere</location>
    </subcellularLocation>
    <subcellularLocation>
        <location evidence="1">Nucleus</location>
    </subcellularLocation>
</comment>
<dbReference type="GO" id="GO:0006303">
    <property type="term" value="P:double-strand break repair via nonhomologous end joining"/>
    <property type="evidence" value="ECO:0007669"/>
    <property type="project" value="InterPro"/>
</dbReference>
<dbReference type="InterPro" id="IPR024193">
    <property type="entry name" value="Ku80"/>
</dbReference>
<evidence type="ECO:0000256" key="4">
    <source>
        <dbReference type="ARBA" id="ARBA00012551"/>
    </source>
</evidence>
<evidence type="ECO:0000256" key="13">
    <source>
        <dbReference type="ARBA" id="ARBA00023125"/>
    </source>
</evidence>
<dbReference type="RefSeq" id="XP_037144325.1">
    <property type="nucleotide sequence ID" value="XM_037288430.1"/>
</dbReference>
<dbReference type="GO" id="GO:0043564">
    <property type="term" value="C:Ku70:Ku80 complex"/>
    <property type="evidence" value="ECO:0007669"/>
    <property type="project" value="InterPro"/>
</dbReference>
<dbReference type="EMBL" id="CP058607">
    <property type="protein sequence ID" value="QLG72597.1"/>
    <property type="molecule type" value="Genomic_DNA"/>
</dbReference>
<accession>A0A7H9B280</accession>
<dbReference type="InterPro" id="IPR036465">
    <property type="entry name" value="vWFA_dom_sf"/>
</dbReference>
<dbReference type="Gene3D" id="2.40.290.10">
    <property type="match status" value="1"/>
</dbReference>
<dbReference type="SUPFAM" id="SSF100939">
    <property type="entry name" value="SPOC domain-like"/>
    <property type="match status" value="1"/>
</dbReference>
<evidence type="ECO:0000256" key="6">
    <source>
        <dbReference type="ARBA" id="ARBA00022454"/>
    </source>
</evidence>
<keyword evidence="12" id="KW-0779">Telomere</keyword>
<evidence type="ECO:0000313" key="21">
    <source>
        <dbReference type="Proteomes" id="UP000509704"/>
    </source>
</evidence>
<gene>
    <name evidence="20" type="ORF">HG535_0D03050</name>
</gene>
<dbReference type="PANTHER" id="PTHR12604">
    <property type="entry name" value="KU AUTOANTIGEN DNA HELICASE"/>
    <property type="match status" value="1"/>
</dbReference>
<dbReference type="CDD" id="cd00873">
    <property type="entry name" value="KU80"/>
    <property type="match status" value="1"/>
</dbReference>
<keyword evidence="6" id="KW-0158">Chromosome</keyword>
<keyword evidence="14" id="KW-0233">DNA recombination</keyword>
<dbReference type="Gene3D" id="3.40.50.410">
    <property type="entry name" value="von Willebrand factor, type A domain"/>
    <property type="match status" value="1"/>
</dbReference>
<dbReference type="SMART" id="SM00559">
    <property type="entry name" value="Ku78"/>
    <property type="match status" value="1"/>
</dbReference>
<dbReference type="SUPFAM" id="SSF53300">
    <property type="entry name" value="vWA-like"/>
    <property type="match status" value="1"/>
</dbReference>
<reference evidence="20 21" key="1">
    <citation type="submission" date="2020-07" db="EMBL/GenBank/DDBJ databases">
        <title>The yeast mating-type switching endonuclease HO is a domesticated member of an unorthodox homing genetic element family.</title>
        <authorList>
            <person name="Coughlan A.Y."/>
            <person name="Lombardi L."/>
            <person name="Braun-Galleani S."/>
            <person name="Martos A.R."/>
            <person name="Galeote V."/>
            <person name="Bigey F."/>
            <person name="Dequin S."/>
            <person name="Byrne K.P."/>
            <person name="Wolfe K.H."/>
        </authorList>
    </citation>
    <scope>NUCLEOTIDE SEQUENCE [LARGE SCALE GENOMIC DNA]</scope>
    <source>
        <strain evidence="20 21">NRRL Y-6702</strain>
    </source>
</reference>
<evidence type="ECO:0000256" key="14">
    <source>
        <dbReference type="ARBA" id="ARBA00023172"/>
    </source>
</evidence>
<evidence type="ECO:0000256" key="18">
    <source>
        <dbReference type="SAM" id="MobiDB-lite"/>
    </source>
</evidence>
<evidence type="ECO:0000256" key="5">
    <source>
        <dbReference type="ARBA" id="ARBA00021792"/>
    </source>
</evidence>
<evidence type="ECO:0000256" key="11">
    <source>
        <dbReference type="ARBA" id="ARBA00022840"/>
    </source>
</evidence>
<dbReference type="GO" id="GO:0005524">
    <property type="term" value="F:ATP binding"/>
    <property type="evidence" value="ECO:0007669"/>
    <property type="project" value="UniProtKB-KW"/>
</dbReference>
<keyword evidence="9" id="KW-0378">Hydrolase</keyword>
<evidence type="ECO:0000256" key="15">
    <source>
        <dbReference type="ARBA" id="ARBA00023204"/>
    </source>
</evidence>
<organism evidence="20 21">
    <name type="scientific">Zygotorulaspora mrakii</name>
    <name type="common">Zygosaccharomyces mrakii</name>
    <dbReference type="NCBI Taxonomy" id="42260"/>
    <lineage>
        <taxon>Eukaryota</taxon>
        <taxon>Fungi</taxon>
        <taxon>Dikarya</taxon>
        <taxon>Ascomycota</taxon>
        <taxon>Saccharomycotina</taxon>
        <taxon>Saccharomycetes</taxon>
        <taxon>Saccharomycetales</taxon>
        <taxon>Saccharomycetaceae</taxon>
        <taxon>Zygotorulaspora</taxon>
    </lineage>
</organism>
<dbReference type="GO" id="GO:0016787">
    <property type="term" value="F:hydrolase activity"/>
    <property type="evidence" value="ECO:0007669"/>
    <property type="project" value="UniProtKB-KW"/>
</dbReference>
<dbReference type="InterPro" id="IPR016194">
    <property type="entry name" value="SPOC-like_C_dom_sf"/>
</dbReference>
<evidence type="ECO:0000256" key="10">
    <source>
        <dbReference type="ARBA" id="ARBA00022806"/>
    </source>
</evidence>
<evidence type="ECO:0000256" key="9">
    <source>
        <dbReference type="ARBA" id="ARBA00022801"/>
    </source>
</evidence>
<feature type="region of interest" description="Disordered" evidence="18">
    <location>
        <begin position="589"/>
        <end position="616"/>
    </location>
</feature>
<dbReference type="Pfam" id="PF02735">
    <property type="entry name" value="Ku"/>
    <property type="match status" value="1"/>
</dbReference>
<keyword evidence="16" id="KW-0539">Nucleus</keyword>